<comment type="caution">
    <text evidence="12">The sequence shown here is derived from an EMBL/GenBank/DDBJ whole genome shotgun (WGS) entry which is preliminary data.</text>
</comment>
<reference evidence="12 13" key="1">
    <citation type="submission" date="2014-03" db="EMBL/GenBank/DDBJ databases">
        <title>Genomics of Bifidobacteria.</title>
        <authorList>
            <person name="Ventura M."/>
            <person name="Milani C."/>
            <person name="Lugli G.A."/>
        </authorList>
    </citation>
    <scope>NUCLEOTIDE SEQUENCE [LARGE SCALE GENOMIC DNA]</scope>
    <source>
        <strain evidence="12 13">LMG 10738</strain>
    </source>
</reference>
<evidence type="ECO:0000256" key="7">
    <source>
        <dbReference type="ARBA" id="ARBA00022679"/>
    </source>
</evidence>
<evidence type="ECO:0000256" key="10">
    <source>
        <dbReference type="ARBA" id="ARBA00048810"/>
    </source>
</evidence>
<evidence type="ECO:0000313" key="13">
    <source>
        <dbReference type="Proteomes" id="UP000029067"/>
    </source>
</evidence>
<dbReference type="Pfam" id="PF00923">
    <property type="entry name" value="TAL_FSA"/>
    <property type="match status" value="1"/>
</dbReference>
<comment type="function">
    <text evidence="1 11">Transaldolase is important for the balance of metabolites in the pentose-phosphate pathway.</text>
</comment>
<comment type="catalytic activity">
    <reaction evidence="10 11">
        <text>D-sedoheptulose 7-phosphate + D-glyceraldehyde 3-phosphate = D-erythrose 4-phosphate + beta-D-fructose 6-phosphate</text>
        <dbReference type="Rhea" id="RHEA:17053"/>
        <dbReference type="ChEBI" id="CHEBI:16897"/>
        <dbReference type="ChEBI" id="CHEBI:57483"/>
        <dbReference type="ChEBI" id="CHEBI:57634"/>
        <dbReference type="ChEBI" id="CHEBI:59776"/>
        <dbReference type="EC" id="2.2.1.2"/>
    </reaction>
</comment>
<keyword evidence="8 11" id="KW-0570">Pentose shunt</keyword>
<evidence type="ECO:0000256" key="9">
    <source>
        <dbReference type="ARBA" id="ARBA00023270"/>
    </source>
</evidence>
<dbReference type="GO" id="GO:0005737">
    <property type="term" value="C:cytoplasm"/>
    <property type="evidence" value="ECO:0007669"/>
    <property type="project" value="UniProtKB-SubCell"/>
</dbReference>
<dbReference type="InterPro" id="IPR004732">
    <property type="entry name" value="Transaldolase_2"/>
</dbReference>
<dbReference type="SUPFAM" id="SSF51569">
    <property type="entry name" value="Aldolase"/>
    <property type="match status" value="1"/>
</dbReference>
<dbReference type="EC" id="2.2.1.2" evidence="5 11"/>
<dbReference type="GO" id="GO:0006098">
    <property type="term" value="P:pentose-phosphate shunt"/>
    <property type="evidence" value="ECO:0007669"/>
    <property type="project" value="UniProtKB-UniRule"/>
</dbReference>
<dbReference type="AlphaFoldDB" id="A0A087B4Q9"/>
<dbReference type="GO" id="GO:0004801">
    <property type="term" value="F:transaldolase activity"/>
    <property type="evidence" value="ECO:0007669"/>
    <property type="project" value="UniProtKB-UniRule"/>
</dbReference>
<evidence type="ECO:0000256" key="6">
    <source>
        <dbReference type="ARBA" id="ARBA00022490"/>
    </source>
</evidence>
<keyword evidence="13" id="KW-1185">Reference proteome</keyword>
<dbReference type="RefSeq" id="WP_033516383.1">
    <property type="nucleotide sequence ID" value="NZ_JGYV01000001.1"/>
</dbReference>
<evidence type="ECO:0000256" key="5">
    <source>
        <dbReference type="ARBA" id="ARBA00013151"/>
    </source>
</evidence>
<evidence type="ECO:0000256" key="4">
    <source>
        <dbReference type="ARBA" id="ARBA00008426"/>
    </source>
</evidence>
<evidence type="ECO:0000256" key="2">
    <source>
        <dbReference type="ARBA" id="ARBA00004496"/>
    </source>
</evidence>
<dbReference type="STRING" id="1688.BCUN_0509"/>
<comment type="similarity">
    <text evidence="4 11">Belongs to the transaldolase family. Type 2 subfamily.</text>
</comment>
<comment type="pathway">
    <text evidence="3 11">Carbohydrate degradation; pentose phosphate pathway; D-glyceraldehyde 3-phosphate and beta-D-fructose 6-phosphate from D-ribose 5-phosphate and D-xylulose 5-phosphate (non-oxidative stage): step 2/3.</text>
</comment>
<dbReference type="HAMAP" id="MF_00493">
    <property type="entry name" value="Transaldolase_2"/>
    <property type="match status" value="1"/>
</dbReference>
<dbReference type="UniPathway" id="UPA00115">
    <property type="reaction ID" value="UER00414"/>
</dbReference>
<evidence type="ECO:0000313" key="12">
    <source>
        <dbReference type="EMBL" id="KFI66009.1"/>
    </source>
</evidence>
<dbReference type="PANTHER" id="PTHR10683">
    <property type="entry name" value="TRANSALDOLASE"/>
    <property type="match status" value="1"/>
</dbReference>
<dbReference type="InterPro" id="IPR013785">
    <property type="entry name" value="Aldolase_TIM"/>
</dbReference>
<dbReference type="PROSITE" id="PS01054">
    <property type="entry name" value="TRANSALDOLASE_1"/>
    <property type="match status" value="1"/>
</dbReference>
<organism evidence="12 13">
    <name type="scientific">Bifidobacterium cuniculi</name>
    <dbReference type="NCBI Taxonomy" id="1688"/>
    <lineage>
        <taxon>Bacteria</taxon>
        <taxon>Bacillati</taxon>
        <taxon>Actinomycetota</taxon>
        <taxon>Actinomycetes</taxon>
        <taxon>Bifidobacteriales</taxon>
        <taxon>Bifidobacteriaceae</taxon>
        <taxon>Bifidobacterium</taxon>
    </lineage>
</organism>
<dbReference type="InterPro" id="IPR018225">
    <property type="entry name" value="Transaldolase_AS"/>
</dbReference>
<keyword evidence="9 11" id="KW-0704">Schiff base</keyword>
<proteinExistence type="inferred from homology"/>
<sequence length="368" mass="40119">MTEATQKISDAGVSIWLDDLSRTRITSGNLEELIKNDNVVGVTTNPSIFQKALSQVGPYDEQLKELGKVDVETAIRELTTTDVRNACDIFKDVAEDSDYVNGRVSIEVDPRLAHETEATEKQAVELWEKVNRPNAMIKIPATLEGLPAITATLAKGISVNVTLIFSLERYEQVIDAFIEGIAQAAANGHDLEHIASVASFFVSRVDTAVDKQLEEIGSEKAKGLMGQAAVANARLAYELFEKKFAEDPRWADLEAKGAKKQRPLWASTGTKNAAYSDTKYVDELVAKDVVNTMPEKTLMAVADHGDATLGIISGNYDEAHDVMDELAEVGINFKDVTDKLEADGVAAFIKSWDSVLEDVQSGIDRVNG</sequence>
<dbReference type="PANTHER" id="PTHR10683:SF31">
    <property type="entry name" value="TRANSALDOLASE"/>
    <property type="match status" value="1"/>
</dbReference>
<comment type="subcellular location">
    <subcellularLocation>
        <location evidence="2 11">Cytoplasm</location>
    </subcellularLocation>
</comment>
<evidence type="ECO:0000256" key="3">
    <source>
        <dbReference type="ARBA" id="ARBA00004857"/>
    </source>
</evidence>
<dbReference type="PIRSF" id="PIRSF036915">
    <property type="entry name" value="Trnald_Bac_Plnt"/>
    <property type="match status" value="1"/>
</dbReference>
<dbReference type="CDD" id="cd00955">
    <property type="entry name" value="Transaldolase_like"/>
    <property type="match status" value="1"/>
</dbReference>
<dbReference type="InterPro" id="IPR001585">
    <property type="entry name" value="TAL/FSA"/>
</dbReference>
<accession>A0A087B4Q9</accession>
<evidence type="ECO:0000256" key="11">
    <source>
        <dbReference type="HAMAP-Rule" id="MF_00493"/>
    </source>
</evidence>
<dbReference type="NCBIfam" id="NF002881">
    <property type="entry name" value="PRK03343.1"/>
    <property type="match status" value="1"/>
</dbReference>
<dbReference type="eggNOG" id="COG0176">
    <property type="taxonomic scope" value="Bacteria"/>
</dbReference>
<feature type="active site" description="Schiff-base intermediate with substrate" evidence="11">
    <location>
        <position position="138"/>
    </location>
</feature>
<gene>
    <name evidence="11" type="primary">tal</name>
    <name evidence="12" type="ORF">BCUN_0509</name>
</gene>
<name>A0A087B4Q9_9BIFI</name>
<dbReference type="NCBIfam" id="TIGR00876">
    <property type="entry name" value="tal_mycobact"/>
    <property type="match status" value="1"/>
</dbReference>
<dbReference type="Proteomes" id="UP000029067">
    <property type="component" value="Unassembled WGS sequence"/>
</dbReference>
<dbReference type="GO" id="GO:0005975">
    <property type="term" value="P:carbohydrate metabolic process"/>
    <property type="evidence" value="ECO:0007669"/>
    <property type="project" value="InterPro"/>
</dbReference>
<protein>
    <recommendedName>
        <fullName evidence="5 11">Transaldolase</fullName>
        <ecNumber evidence="5 11">2.2.1.2</ecNumber>
    </recommendedName>
</protein>
<evidence type="ECO:0000256" key="8">
    <source>
        <dbReference type="ARBA" id="ARBA00023126"/>
    </source>
</evidence>
<dbReference type="Gene3D" id="3.20.20.70">
    <property type="entry name" value="Aldolase class I"/>
    <property type="match status" value="1"/>
</dbReference>
<dbReference type="EMBL" id="JGYV01000001">
    <property type="protein sequence ID" value="KFI66009.1"/>
    <property type="molecule type" value="Genomic_DNA"/>
</dbReference>
<dbReference type="OrthoDB" id="9809101at2"/>
<keyword evidence="6 11" id="KW-0963">Cytoplasm</keyword>
<keyword evidence="7 11" id="KW-0808">Transferase</keyword>
<evidence type="ECO:0000256" key="1">
    <source>
        <dbReference type="ARBA" id="ARBA00003518"/>
    </source>
</evidence>